<gene>
    <name evidence="8" type="primary">mrpC</name>
    <name evidence="8" type="ORF">Pla52n_18760</name>
</gene>
<dbReference type="AlphaFoldDB" id="A0A5C6B4E6"/>
<dbReference type="InterPro" id="IPR050601">
    <property type="entry name" value="CPA3_antiporter_subunitC"/>
</dbReference>
<dbReference type="Gene3D" id="1.10.287.3510">
    <property type="match status" value="1"/>
</dbReference>
<evidence type="ECO:0000256" key="5">
    <source>
        <dbReference type="ARBA" id="ARBA00022989"/>
    </source>
</evidence>
<feature type="transmembrane region" description="Helical" evidence="7">
    <location>
        <begin position="14"/>
        <end position="31"/>
    </location>
</feature>
<organism evidence="8 9">
    <name type="scientific">Stieleria varia</name>
    <dbReference type="NCBI Taxonomy" id="2528005"/>
    <lineage>
        <taxon>Bacteria</taxon>
        <taxon>Pseudomonadati</taxon>
        <taxon>Planctomycetota</taxon>
        <taxon>Planctomycetia</taxon>
        <taxon>Pirellulales</taxon>
        <taxon>Pirellulaceae</taxon>
        <taxon>Stieleria</taxon>
    </lineage>
</organism>
<dbReference type="RefSeq" id="WP_146519278.1">
    <property type="nucleotide sequence ID" value="NZ_CP151726.1"/>
</dbReference>
<feature type="transmembrane region" description="Helical" evidence="7">
    <location>
        <begin position="91"/>
        <end position="115"/>
    </location>
</feature>
<comment type="caution">
    <text evidence="8">The sequence shown here is derived from an EMBL/GenBank/DDBJ whole genome shotgun (WGS) entry which is preliminary data.</text>
</comment>
<dbReference type="OrthoDB" id="9799219at2"/>
<dbReference type="Pfam" id="PF00420">
    <property type="entry name" value="Oxidored_q2"/>
    <property type="match status" value="1"/>
</dbReference>
<keyword evidence="4 7" id="KW-0812">Transmembrane</keyword>
<comment type="subcellular location">
    <subcellularLocation>
        <location evidence="1">Cell membrane</location>
        <topology evidence="1">Multi-pass membrane protein</topology>
    </subcellularLocation>
</comment>
<keyword evidence="9" id="KW-1185">Reference proteome</keyword>
<sequence length="131" mass="14505">MIEHITSALQRPNFIAFVILFLWGLFIMVSHPNLIKKLIGLYLVQTSIIFLLVTFSAKKDATVPILQGDDSLVSAVNEIDPNEYANPLPHVLTLTAIVVQVATLGVSLALVAAIYRTYDSLDENEILEKLK</sequence>
<keyword evidence="6 7" id="KW-0472">Membrane</keyword>
<dbReference type="EMBL" id="SJPN01000002">
    <property type="protein sequence ID" value="TWU06156.1"/>
    <property type="molecule type" value="Genomic_DNA"/>
</dbReference>
<comment type="similarity">
    <text evidence="2">Belongs to the CPA3 antiporters (TC 2.A.63) subunit C family.</text>
</comment>
<keyword evidence="3" id="KW-1003">Cell membrane</keyword>
<dbReference type="Proteomes" id="UP000320176">
    <property type="component" value="Unassembled WGS sequence"/>
</dbReference>
<evidence type="ECO:0000313" key="9">
    <source>
        <dbReference type="Proteomes" id="UP000320176"/>
    </source>
</evidence>
<evidence type="ECO:0000256" key="7">
    <source>
        <dbReference type="SAM" id="Phobius"/>
    </source>
</evidence>
<evidence type="ECO:0000313" key="8">
    <source>
        <dbReference type="EMBL" id="TWU06156.1"/>
    </source>
</evidence>
<proteinExistence type="inferred from homology"/>
<evidence type="ECO:0000256" key="1">
    <source>
        <dbReference type="ARBA" id="ARBA00004651"/>
    </source>
</evidence>
<dbReference type="PANTHER" id="PTHR34583:SF2">
    <property type="entry name" value="ANTIPORTER SUBUNIT MNHC2-RELATED"/>
    <property type="match status" value="1"/>
</dbReference>
<evidence type="ECO:0000256" key="4">
    <source>
        <dbReference type="ARBA" id="ARBA00022692"/>
    </source>
</evidence>
<dbReference type="InterPro" id="IPR039428">
    <property type="entry name" value="NUOK/Mnh_C1-like"/>
</dbReference>
<dbReference type="PANTHER" id="PTHR34583">
    <property type="entry name" value="ANTIPORTER SUBUNIT MNHC2-RELATED"/>
    <property type="match status" value="1"/>
</dbReference>
<evidence type="ECO:0000256" key="2">
    <source>
        <dbReference type="ARBA" id="ARBA00010388"/>
    </source>
</evidence>
<keyword evidence="5 7" id="KW-1133">Transmembrane helix</keyword>
<evidence type="ECO:0000256" key="3">
    <source>
        <dbReference type="ARBA" id="ARBA00022475"/>
    </source>
</evidence>
<evidence type="ECO:0000256" key="6">
    <source>
        <dbReference type="ARBA" id="ARBA00023136"/>
    </source>
</evidence>
<reference evidence="8 9" key="1">
    <citation type="submission" date="2019-02" db="EMBL/GenBank/DDBJ databases">
        <title>Deep-cultivation of Planctomycetes and their phenomic and genomic characterization uncovers novel biology.</title>
        <authorList>
            <person name="Wiegand S."/>
            <person name="Jogler M."/>
            <person name="Boedeker C."/>
            <person name="Pinto D."/>
            <person name="Vollmers J."/>
            <person name="Rivas-Marin E."/>
            <person name="Kohn T."/>
            <person name="Peeters S.H."/>
            <person name="Heuer A."/>
            <person name="Rast P."/>
            <person name="Oberbeckmann S."/>
            <person name="Bunk B."/>
            <person name="Jeske O."/>
            <person name="Meyerdierks A."/>
            <person name="Storesund J.E."/>
            <person name="Kallscheuer N."/>
            <person name="Luecker S."/>
            <person name="Lage O.M."/>
            <person name="Pohl T."/>
            <person name="Merkel B.J."/>
            <person name="Hornburger P."/>
            <person name="Mueller R.-W."/>
            <person name="Bruemmer F."/>
            <person name="Labrenz M."/>
            <person name="Spormann A.M."/>
            <person name="Op Den Camp H."/>
            <person name="Overmann J."/>
            <person name="Amann R."/>
            <person name="Jetten M.S.M."/>
            <person name="Mascher T."/>
            <person name="Medema M.H."/>
            <person name="Devos D.P."/>
            <person name="Kaster A.-K."/>
            <person name="Ovreas L."/>
            <person name="Rohde M."/>
            <person name="Galperin M.Y."/>
            <person name="Jogler C."/>
        </authorList>
    </citation>
    <scope>NUCLEOTIDE SEQUENCE [LARGE SCALE GENOMIC DNA]</scope>
    <source>
        <strain evidence="8 9">Pla52n</strain>
    </source>
</reference>
<name>A0A5C6B4E6_9BACT</name>
<dbReference type="GO" id="GO:0005886">
    <property type="term" value="C:plasma membrane"/>
    <property type="evidence" value="ECO:0007669"/>
    <property type="project" value="UniProtKB-SubCell"/>
</dbReference>
<accession>A0A5C6B4E6</accession>
<protein>
    <submittedName>
        <fullName evidence="8">Na(+)/H(+) antiporter subunit C</fullName>
    </submittedName>
</protein>